<dbReference type="Gene3D" id="3.20.110.20">
    <property type="match status" value="1"/>
</dbReference>
<dbReference type="InterPro" id="IPR011013">
    <property type="entry name" value="Gal_mutarotase_sf_dom"/>
</dbReference>
<feature type="domain" description="Glycoside hydrolase family 57 N-terminal" evidence="3">
    <location>
        <begin position="3"/>
        <end position="162"/>
    </location>
</feature>
<dbReference type="Proteomes" id="UP000528322">
    <property type="component" value="Unassembled WGS sequence"/>
</dbReference>
<dbReference type="InterPro" id="IPR052046">
    <property type="entry name" value="GH57_Enzymes"/>
</dbReference>
<dbReference type="InterPro" id="IPR014718">
    <property type="entry name" value="GH-type_carb-bd"/>
</dbReference>
<dbReference type="InterPro" id="IPR004300">
    <property type="entry name" value="Glyco_hydro_57_N"/>
</dbReference>
<comment type="caution">
    <text evidence="6">The sequence shown here is derived from an EMBL/GenBank/DDBJ whole genome shotgun (WGS) entry which is preliminary data.</text>
</comment>
<feature type="domain" description="Alpha-amylase/4-alpha-glucanotransferase central" evidence="4">
    <location>
        <begin position="205"/>
        <end position="275"/>
    </location>
</feature>
<dbReference type="SUPFAM" id="SSF74650">
    <property type="entry name" value="Galactose mutarotase-like"/>
    <property type="match status" value="1"/>
</dbReference>
<feature type="domain" description="Alpha-amylase/4-alpha-glucanotransferase C-terminal" evidence="5">
    <location>
        <begin position="285"/>
        <end position="573"/>
    </location>
</feature>
<sequence>MQQEFGQKPKGLWLTERIWDSSIVPALVRCGVEYAIVDDYHFVTAGFPQTDMDGFYYTEEGGYGLKLFPISEKLRYTIPFQSPVKSVEYLLSHARADGTGAMTFFDDGEKFGVWPKTYDWVYGKRRWLDEFLQTITSLSDLRTVHFGEYADKNISRGIAYLPVCSYYEMGAWTLPSHLASQYDDWYHDVQKEDAAKAAHFLKGSIWKNFLVKYPESNNLHKKMLRLSTMVRGLEAREALYQGQCNDVLWHGVFGGLYLPNLRFNAYEALNRCEHLAGRPGITISDYNYDGCNEVLARTSDYFAVISPRDGGQLLELSSMSSYVNYLNTISRKHEAYHDKLNQEPCEQEVQAEDDESSIATIHDAVMDVETIDLPPRYYDWHSKYSFIDHFTAAPPHVENFAAADMGEQGDFANQPFDLISHSSTDALVRRKGGLFLWDKQLAAITLEKRFHFLRHALIVDVFIEADQDVFVHYGCELNIHVPSSPEESWLNCDGHKLAKDHRHSYEGVRRCSVHDPLFHAPLTLDACTPQQLLVAPVVTVSQSEGGFDTTYQGTSLLWCQPLQLQRGERTKVSFMVTLKGGESDNQNTP</sequence>
<dbReference type="GO" id="GO:0005975">
    <property type="term" value="P:carbohydrate metabolic process"/>
    <property type="evidence" value="ECO:0007669"/>
    <property type="project" value="InterPro"/>
</dbReference>
<dbReference type="InterPro" id="IPR015178">
    <property type="entry name" value="A-amylase/a-glucTrfase_central"/>
</dbReference>
<keyword evidence="7" id="KW-1185">Reference proteome</keyword>
<dbReference type="EMBL" id="JACHID010000013">
    <property type="protein sequence ID" value="MBB5022605.1"/>
    <property type="molecule type" value="Genomic_DNA"/>
</dbReference>
<dbReference type="Gene3D" id="2.70.98.10">
    <property type="match status" value="1"/>
</dbReference>
<evidence type="ECO:0000313" key="7">
    <source>
        <dbReference type="Proteomes" id="UP000528322"/>
    </source>
</evidence>
<dbReference type="PANTHER" id="PTHR36306:SF1">
    <property type="entry name" value="ALPHA-AMYLASE-RELATED"/>
    <property type="match status" value="1"/>
</dbReference>
<dbReference type="GO" id="GO:0003824">
    <property type="term" value="F:catalytic activity"/>
    <property type="evidence" value="ECO:0007669"/>
    <property type="project" value="InterPro"/>
</dbReference>
<dbReference type="Pfam" id="PF03065">
    <property type="entry name" value="Glyco_hydro_57"/>
    <property type="match status" value="1"/>
</dbReference>
<dbReference type="InterPro" id="IPR015179">
    <property type="entry name" value="A-amylase/a-glucTrfase_C"/>
</dbReference>
<keyword evidence="2" id="KW-0119">Carbohydrate metabolism</keyword>
<gene>
    <name evidence="6" type="ORF">HNR37_001943</name>
</gene>
<dbReference type="PANTHER" id="PTHR36306">
    <property type="entry name" value="ALPHA-AMYLASE-RELATED-RELATED"/>
    <property type="match status" value="1"/>
</dbReference>
<evidence type="ECO:0000259" key="5">
    <source>
        <dbReference type="Pfam" id="PF09095"/>
    </source>
</evidence>
<dbReference type="InterPro" id="IPR028995">
    <property type="entry name" value="Glyco_hydro_57/38_cen_sf"/>
</dbReference>
<accession>A0A7W8DHL0</accession>
<evidence type="ECO:0000313" key="6">
    <source>
        <dbReference type="EMBL" id="MBB5022605.1"/>
    </source>
</evidence>
<dbReference type="AlphaFoldDB" id="A0A7W8DHL0"/>
<dbReference type="SUPFAM" id="SSF88688">
    <property type="entry name" value="Families 57/38 glycoside transferase middle domain"/>
    <property type="match status" value="1"/>
</dbReference>
<name>A0A7W8DHL0_9BACT</name>
<dbReference type="InterPro" id="IPR011330">
    <property type="entry name" value="Glyco_hydro/deAcase_b/a-brl"/>
</dbReference>
<comment type="similarity">
    <text evidence="1">Belongs to the glycosyl hydrolase 57 family.</text>
</comment>
<evidence type="ECO:0008006" key="8">
    <source>
        <dbReference type="Google" id="ProtNLM"/>
    </source>
</evidence>
<dbReference type="GO" id="GO:0030246">
    <property type="term" value="F:carbohydrate binding"/>
    <property type="evidence" value="ECO:0007669"/>
    <property type="project" value="InterPro"/>
</dbReference>
<dbReference type="Pfam" id="PF09095">
    <property type="entry name" value="AmyA-gluTrfs_C"/>
    <property type="match status" value="1"/>
</dbReference>
<proteinExistence type="inferred from homology"/>
<reference evidence="6 7" key="1">
    <citation type="submission" date="2020-08" db="EMBL/GenBank/DDBJ databases">
        <title>Genomic Encyclopedia of Type Strains, Phase IV (KMG-IV): sequencing the most valuable type-strain genomes for metagenomic binning, comparative biology and taxonomic classification.</title>
        <authorList>
            <person name="Goeker M."/>
        </authorList>
    </citation>
    <scope>NUCLEOTIDE SEQUENCE [LARGE SCALE GENOMIC DNA]</scope>
    <source>
        <strain evidence="6 7">DSM 22071</strain>
    </source>
</reference>
<evidence type="ECO:0000259" key="4">
    <source>
        <dbReference type="Pfam" id="PF09094"/>
    </source>
</evidence>
<evidence type="ECO:0000256" key="1">
    <source>
        <dbReference type="ARBA" id="ARBA00006821"/>
    </source>
</evidence>
<dbReference type="Pfam" id="PF09094">
    <property type="entry name" value="AmyA-A_glucT_m"/>
    <property type="match status" value="1"/>
</dbReference>
<dbReference type="SUPFAM" id="SSF88713">
    <property type="entry name" value="Glycoside hydrolase/deacetylase"/>
    <property type="match status" value="1"/>
</dbReference>
<protein>
    <recommendedName>
        <fullName evidence="8">4-alpha-glucanotransferase</fullName>
    </recommendedName>
</protein>
<evidence type="ECO:0000259" key="3">
    <source>
        <dbReference type="Pfam" id="PF03065"/>
    </source>
</evidence>
<evidence type="ECO:0000256" key="2">
    <source>
        <dbReference type="ARBA" id="ARBA00023277"/>
    </source>
</evidence>
<organism evidence="6 7">
    <name type="scientific">Desulfurispira natronophila</name>
    <dbReference type="NCBI Taxonomy" id="682562"/>
    <lineage>
        <taxon>Bacteria</taxon>
        <taxon>Pseudomonadati</taxon>
        <taxon>Chrysiogenota</taxon>
        <taxon>Chrysiogenia</taxon>
        <taxon>Chrysiogenales</taxon>
        <taxon>Chrysiogenaceae</taxon>
        <taxon>Desulfurispira</taxon>
    </lineage>
</organism>